<accession>A0A2N8THG1</accession>
<evidence type="ECO:0000313" key="2">
    <source>
        <dbReference type="EMBL" id="PNG18457.1"/>
    </source>
</evidence>
<reference evidence="2 3" key="1">
    <citation type="submission" date="2018-01" db="EMBL/GenBank/DDBJ databases">
        <title>Draft genome sequence of Streptomyces sp. 13K301.</title>
        <authorList>
            <person name="Sahin N."/>
            <person name="Saygin H."/>
            <person name="Ay H."/>
        </authorList>
    </citation>
    <scope>NUCLEOTIDE SEQUENCE [LARGE SCALE GENOMIC DNA]</scope>
    <source>
        <strain evidence="2 3">13K301</strain>
    </source>
</reference>
<gene>
    <name evidence="2" type="ORF">C1J00_31020</name>
</gene>
<organism evidence="2 3">
    <name type="scientific">Streptomyces cahuitamycinicus</name>
    <dbReference type="NCBI Taxonomy" id="2070367"/>
    <lineage>
        <taxon>Bacteria</taxon>
        <taxon>Bacillati</taxon>
        <taxon>Actinomycetota</taxon>
        <taxon>Actinomycetes</taxon>
        <taxon>Kitasatosporales</taxon>
        <taxon>Streptomycetaceae</taxon>
        <taxon>Streptomyces</taxon>
    </lineage>
</organism>
<name>A0A2N8THG1_9ACTN</name>
<protein>
    <submittedName>
        <fullName evidence="2">Uncharacterized protein</fullName>
    </submittedName>
</protein>
<comment type="caution">
    <text evidence="2">The sequence shown here is derived from an EMBL/GenBank/DDBJ whole genome shotgun (WGS) entry which is preliminary data.</text>
</comment>
<sequence>MSPIRTSRHDSIRHLHCMLLEQHPSRGPFLVESHGGRDRAVPARPSEPCLGAHRGRLPPRRGPGQAGHSQAGPRLARRARPRRRVCRRLRAPDQGRAPADPRGDRVVPGHRLPAPG</sequence>
<dbReference type="Proteomes" id="UP000235943">
    <property type="component" value="Unassembled WGS sequence"/>
</dbReference>
<evidence type="ECO:0000313" key="3">
    <source>
        <dbReference type="Proteomes" id="UP000235943"/>
    </source>
</evidence>
<proteinExistence type="predicted"/>
<keyword evidence="3" id="KW-1185">Reference proteome</keyword>
<dbReference type="EMBL" id="POUC01000314">
    <property type="protein sequence ID" value="PNG18457.1"/>
    <property type="molecule type" value="Genomic_DNA"/>
</dbReference>
<evidence type="ECO:0000256" key="1">
    <source>
        <dbReference type="SAM" id="MobiDB-lite"/>
    </source>
</evidence>
<dbReference type="AlphaFoldDB" id="A0A2N8THG1"/>
<feature type="region of interest" description="Disordered" evidence="1">
    <location>
        <begin position="24"/>
        <end position="116"/>
    </location>
</feature>
<feature type="compositionally biased region" description="Basic residues" evidence="1">
    <location>
        <begin position="75"/>
        <end position="89"/>
    </location>
</feature>